<dbReference type="SUPFAM" id="SSF160991">
    <property type="entry name" value="CV3147-like"/>
    <property type="match status" value="1"/>
</dbReference>
<dbReference type="InterPro" id="IPR027479">
    <property type="entry name" value="S-Me-THD_N_sf"/>
</dbReference>
<dbReference type="EMBL" id="CAIIXF020000008">
    <property type="protein sequence ID" value="CAH1790677.1"/>
    <property type="molecule type" value="Genomic_DNA"/>
</dbReference>
<feature type="domain" description="S-Me-THD N-terminal" evidence="1">
    <location>
        <begin position="160"/>
        <end position="228"/>
    </location>
</feature>
<proteinExistence type="predicted"/>
<comment type="caution">
    <text evidence="3">The sequence shown here is derived from an EMBL/GenBank/DDBJ whole genome shotgun (WGS) entry which is preliminary data.</text>
</comment>
<organism evidence="3 4">
    <name type="scientific">Owenia fusiformis</name>
    <name type="common">Polychaete worm</name>
    <dbReference type="NCBI Taxonomy" id="6347"/>
    <lineage>
        <taxon>Eukaryota</taxon>
        <taxon>Metazoa</taxon>
        <taxon>Spiralia</taxon>
        <taxon>Lophotrochozoa</taxon>
        <taxon>Annelida</taxon>
        <taxon>Polychaeta</taxon>
        <taxon>Sedentaria</taxon>
        <taxon>Canalipalpata</taxon>
        <taxon>Sabellida</taxon>
        <taxon>Oweniida</taxon>
        <taxon>Oweniidae</taxon>
        <taxon>Owenia</taxon>
    </lineage>
</organism>
<sequence>MDSRESLKTVLDDILEYSPKINASGEWILNELDVECICIGAGILGCGGGGNPRIGKHRALEALKYGKLIRVISPERCARSMSETSLVIPVAFMGDPSVLKEKLNNSGSETCDAISALLDIYCHGARCHKTDIQSNRTGVRYIDDYKPNGLTELKPGSTGDIVALMAVEIGGVNSTEPLISGAELNIPVVDCDGMGRAFPELQMYTPTIYGLPCYPATLADDKGQRAVIIEATSPKHVEDHLRGVCVTMGSLAGFANTPLRKEDVLHKTVQHSTSRAWRLGHAVLKARAQKKDAFQAILDCENGKCLSK</sequence>
<dbReference type="InterPro" id="IPR048350">
    <property type="entry name" value="S-Me-THD-like_C"/>
</dbReference>
<dbReference type="InterPro" id="IPR010318">
    <property type="entry name" value="S-Me-THD_N"/>
</dbReference>
<evidence type="ECO:0000313" key="3">
    <source>
        <dbReference type="EMBL" id="CAH1790677.1"/>
    </source>
</evidence>
<dbReference type="Proteomes" id="UP000749559">
    <property type="component" value="Unassembled WGS sequence"/>
</dbReference>
<feature type="non-terminal residue" evidence="3">
    <location>
        <position position="1"/>
    </location>
</feature>
<gene>
    <name evidence="3" type="ORF">OFUS_LOCUS15852</name>
</gene>
<evidence type="ECO:0008006" key="5">
    <source>
        <dbReference type="Google" id="ProtNLM"/>
    </source>
</evidence>
<evidence type="ECO:0000259" key="2">
    <source>
        <dbReference type="Pfam" id="PF20906"/>
    </source>
</evidence>
<protein>
    <recommendedName>
        <fullName evidence="5">DUF917 family protein</fullName>
    </recommendedName>
</protein>
<dbReference type="Gene3D" id="3.40.1610.10">
    <property type="entry name" value="CV3147-like domain"/>
    <property type="match status" value="1"/>
</dbReference>
<dbReference type="Pfam" id="PF06032">
    <property type="entry name" value="S-Me-THD_N"/>
    <property type="match status" value="2"/>
</dbReference>
<feature type="domain" description="S-Me-THD N-terminal" evidence="1">
    <location>
        <begin position="33"/>
        <end position="122"/>
    </location>
</feature>
<reference evidence="3" key="1">
    <citation type="submission" date="2022-03" db="EMBL/GenBank/DDBJ databases">
        <authorList>
            <person name="Martin C."/>
        </authorList>
    </citation>
    <scope>NUCLEOTIDE SEQUENCE</scope>
</reference>
<dbReference type="Pfam" id="PF20906">
    <property type="entry name" value="S-Me-THD_C"/>
    <property type="match status" value="1"/>
</dbReference>
<dbReference type="AlphaFoldDB" id="A0A8S4PBB4"/>
<evidence type="ECO:0000259" key="1">
    <source>
        <dbReference type="Pfam" id="PF06032"/>
    </source>
</evidence>
<feature type="domain" description="S-Me-THD-like C-terminal" evidence="2">
    <location>
        <begin position="233"/>
        <end position="303"/>
    </location>
</feature>
<dbReference type="OrthoDB" id="5404895at2759"/>
<keyword evidence="4" id="KW-1185">Reference proteome</keyword>
<accession>A0A8S4PBB4</accession>
<evidence type="ECO:0000313" key="4">
    <source>
        <dbReference type="Proteomes" id="UP000749559"/>
    </source>
</evidence>
<name>A0A8S4PBB4_OWEFU</name>